<keyword evidence="2" id="KW-1185">Reference proteome</keyword>
<dbReference type="Pfam" id="PF06940">
    <property type="entry name" value="DUF1287"/>
    <property type="match status" value="1"/>
</dbReference>
<name>A0A059FVC0_9PROT</name>
<protein>
    <recommendedName>
        <fullName evidence="3">DUF1287 domain-containing protein</fullName>
    </recommendedName>
</protein>
<evidence type="ECO:0000313" key="1">
    <source>
        <dbReference type="EMBL" id="KCZ94614.1"/>
    </source>
</evidence>
<evidence type="ECO:0000313" key="2">
    <source>
        <dbReference type="Proteomes" id="UP000025171"/>
    </source>
</evidence>
<accession>A0A059FVC0</accession>
<evidence type="ECO:0008006" key="3">
    <source>
        <dbReference type="Google" id="ProtNLM"/>
    </source>
</evidence>
<gene>
    <name evidence="1" type="ORF">HJO_04530</name>
</gene>
<dbReference type="EMBL" id="ARYK01000001">
    <property type="protein sequence ID" value="KCZ94614.1"/>
    <property type="molecule type" value="Genomic_DNA"/>
</dbReference>
<dbReference type="InterPro" id="IPR009706">
    <property type="entry name" value="DUF1287"/>
</dbReference>
<dbReference type="STRING" id="1280950.HJO_04530"/>
<dbReference type="eggNOG" id="COG3738">
    <property type="taxonomic scope" value="Bacteria"/>
</dbReference>
<dbReference type="PATRIC" id="fig|1280950.3.peg.921"/>
<reference evidence="1 2" key="1">
    <citation type="journal article" date="2014" name="Antonie Van Leeuwenhoek">
        <title>Hyphomonas beringensis sp. nov. and Hyphomonas chukchiensis sp. nov., isolated from surface seawater of the Bering Sea and Chukchi Sea.</title>
        <authorList>
            <person name="Li C."/>
            <person name="Lai Q."/>
            <person name="Li G."/>
            <person name="Dong C."/>
            <person name="Wang J."/>
            <person name="Liao Y."/>
            <person name="Shao Z."/>
        </authorList>
    </citation>
    <scope>NUCLEOTIDE SEQUENCE [LARGE SCALE GENOMIC DNA]</scope>
    <source>
        <strain evidence="1 2">MHS-2</strain>
    </source>
</reference>
<proteinExistence type="predicted"/>
<dbReference type="Proteomes" id="UP000025171">
    <property type="component" value="Unassembled WGS sequence"/>
</dbReference>
<comment type="caution">
    <text evidence="1">The sequence shown here is derived from an EMBL/GenBank/DDBJ whole genome shotgun (WGS) entry which is preliminary data.</text>
</comment>
<sequence>MGAFGPGLLYFRPIAAASRWSAGFMITRRAALSGLLALPLVPSGFDQTVLPWQTRLIRAARSQIGVTRYYDPAYVSLAYPDGDVPRERGVCTDVIVRAYRDAFDLDLQSLVHRDMAAAFAVYPKTWGLSRPDRNIDHRRVPNLETYFRRHGTELPVPARLADWRAGDLYTMRLGGNLPHIGIVSDLLTPMGHPYIIHNIGRGTSEDDVLGLYDNERCFRLKPPGAGA</sequence>
<organism evidence="1 2">
    <name type="scientific">Hyphomonas johnsonii MHS-2</name>
    <dbReference type="NCBI Taxonomy" id="1280950"/>
    <lineage>
        <taxon>Bacteria</taxon>
        <taxon>Pseudomonadati</taxon>
        <taxon>Pseudomonadota</taxon>
        <taxon>Alphaproteobacteria</taxon>
        <taxon>Hyphomonadales</taxon>
        <taxon>Hyphomonadaceae</taxon>
        <taxon>Hyphomonas</taxon>
    </lineage>
</organism>
<dbReference type="AlphaFoldDB" id="A0A059FVC0"/>